<name>A0AC34FY68_9BILA</name>
<evidence type="ECO:0000313" key="2">
    <source>
        <dbReference type="WBParaSite" id="ES5_v2.g22505.t1"/>
    </source>
</evidence>
<organism evidence="1 2">
    <name type="scientific">Panagrolaimus sp. ES5</name>
    <dbReference type="NCBI Taxonomy" id="591445"/>
    <lineage>
        <taxon>Eukaryota</taxon>
        <taxon>Metazoa</taxon>
        <taxon>Ecdysozoa</taxon>
        <taxon>Nematoda</taxon>
        <taxon>Chromadorea</taxon>
        <taxon>Rhabditida</taxon>
        <taxon>Tylenchina</taxon>
        <taxon>Panagrolaimomorpha</taxon>
        <taxon>Panagrolaimoidea</taxon>
        <taxon>Panagrolaimidae</taxon>
        <taxon>Panagrolaimus</taxon>
    </lineage>
</organism>
<dbReference type="WBParaSite" id="ES5_v2.g22505.t1">
    <property type="protein sequence ID" value="ES5_v2.g22505.t1"/>
    <property type="gene ID" value="ES5_v2.g22505"/>
</dbReference>
<sequence length="142" mass="15910">MHSGLSPELINLNQIRGIIRPCEPQDPGILIDLLWWYDPTNKGDGWFYSPRGISYAFGKSVMSAACKILGIYMVIRVHQVVQDGYELMVVQDGYEFMVGRQLITIFSAPNYCGQFNNAAAVFCIDADMQVSFQQLPTVALPN</sequence>
<evidence type="ECO:0000313" key="1">
    <source>
        <dbReference type="Proteomes" id="UP000887579"/>
    </source>
</evidence>
<protein>
    <submittedName>
        <fullName evidence="2">Serine/threonine specific protein phosphatases domain-containing protein</fullName>
    </submittedName>
</protein>
<accession>A0AC34FY68</accession>
<dbReference type="Proteomes" id="UP000887579">
    <property type="component" value="Unplaced"/>
</dbReference>
<reference evidence="2" key="1">
    <citation type="submission" date="2022-11" db="UniProtKB">
        <authorList>
            <consortium name="WormBaseParasite"/>
        </authorList>
    </citation>
    <scope>IDENTIFICATION</scope>
</reference>
<proteinExistence type="predicted"/>